<reference evidence="2" key="1">
    <citation type="submission" date="2018-06" db="EMBL/GenBank/DDBJ databases">
        <authorList>
            <consortium name="Pathogen Informatics"/>
        </authorList>
    </citation>
    <scope>NUCLEOTIDE SEQUENCE [LARGE SCALE GENOMIC DNA]</scope>
    <source>
        <strain evidence="2">NCTC10135</strain>
    </source>
</reference>
<evidence type="ECO:0000313" key="2">
    <source>
        <dbReference type="Proteomes" id="UP000259864"/>
    </source>
</evidence>
<gene>
    <name evidence="1" type="ORF">NCTC10135_00961</name>
</gene>
<sequence length="69" mass="7884">MIANSESIFRLILIFAFFRPSINLEYVTPFALEAALIRAIHNFLNSRFTCLRSLNAYVHDFTTACLATL</sequence>
<dbReference type="Proteomes" id="UP000259864">
    <property type="component" value="Chromosome 1"/>
</dbReference>
<protein>
    <submittedName>
        <fullName evidence="1">Uncharacterized protein</fullName>
    </submittedName>
</protein>
<dbReference type="KEGG" id="mala:NCTC10135_00961"/>
<dbReference type="EMBL" id="LS991949">
    <property type="protein sequence ID" value="SYV90437.1"/>
    <property type="molecule type" value="Genomic_DNA"/>
</dbReference>
<organism evidence="1 2">
    <name type="scientific">Metamycoplasma alkalescens</name>
    <dbReference type="NCBI Taxonomy" id="45363"/>
    <lineage>
        <taxon>Bacteria</taxon>
        <taxon>Bacillati</taxon>
        <taxon>Mycoplasmatota</taxon>
        <taxon>Mycoplasmoidales</taxon>
        <taxon>Metamycoplasmataceae</taxon>
        <taxon>Metamycoplasma</taxon>
    </lineage>
</organism>
<accession>A0A3B0P2B8</accession>
<evidence type="ECO:0000313" key="1">
    <source>
        <dbReference type="EMBL" id="SYV90437.1"/>
    </source>
</evidence>
<proteinExistence type="predicted"/>
<name>A0A3B0P2B8_9BACT</name>
<dbReference type="AlphaFoldDB" id="A0A3B0P2B8"/>